<feature type="compositionally biased region" description="Basic and acidic residues" evidence="1">
    <location>
        <begin position="1"/>
        <end position="11"/>
    </location>
</feature>
<dbReference type="Proteomes" id="UP000018888">
    <property type="component" value="Unassembled WGS sequence"/>
</dbReference>
<comment type="caution">
    <text evidence="2">The sequence shown here is derived from an EMBL/GenBank/DDBJ whole genome shotgun (WGS) entry which is preliminary data.</text>
</comment>
<dbReference type="EMBL" id="AUPC02000118">
    <property type="protein sequence ID" value="POG70652.1"/>
    <property type="molecule type" value="Genomic_DNA"/>
</dbReference>
<feature type="region of interest" description="Disordered" evidence="1">
    <location>
        <begin position="1"/>
        <end position="47"/>
    </location>
</feature>
<dbReference type="AlphaFoldDB" id="A0A2P4PZ41"/>
<accession>A0A2P4PZ41</accession>
<gene>
    <name evidence="2" type="ORF">GLOIN_2v1479067</name>
</gene>
<keyword evidence="3" id="KW-1185">Reference proteome</keyword>
<reference evidence="2 3" key="2">
    <citation type="journal article" date="2018" name="New Phytol.">
        <title>High intraspecific genome diversity in the model arbuscular mycorrhizal symbiont Rhizophagus irregularis.</title>
        <authorList>
            <person name="Chen E.C.H."/>
            <person name="Morin E."/>
            <person name="Beaudet D."/>
            <person name="Noel J."/>
            <person name="Yildirir G."/>
            <person name="Ndikumana S."/>
            <person name="Charron P."/>
            <person name="St-Onge C."/>
            <person name="Giorgi J."/>
            <person name="Kruger M."/>
            <person name="Marton T."/>
            <person name="Ropars J."/>
            <person name="Grigoriev I.V."/>
            <person name="Hainaut M."/>
            <person name="Henrissat B."/>
            <person name="Roux C."/>
            <person name="Martin F."/>
            <person name="Corradi N."/>
        </authorList>
    </citation>
    <scope>NUCLEOTIDE SEQUENCE [LARGE SCALE GENOMIC DNA]</scope>
    <source>
        <strain evidence="2 3">DAOM 197198</strain>
    </source>
</reference>
<evidence type="ECO:0000313" key="2">
    <source>
        <dbReference type="EMBL" id="POG70652.1"/>
    </source>
</evidence>
<evidence type="ECO:0000313" key="3">
    <source>
        <dbReference type="Proteomes" id="UP000018888"/>
    </source>
</evidence>
<evidence type="ECO:0000256" key="1">
    <source>
        <dbReference type="SAM" id="MobiDB-lite"/>
    </source>
</evidence>
<proteinExistence type="predicted"/>
<organism evidence="2 3">
    <name type="scientific">Rhizophagus irregularis (strain DAOM 181602 / DAOM 197198 / MUCL 43194)</name>
    <name type="common">Arbuscular mycorrhizal fungus</name>
    <name type="synonym">Glomus intraradices</name>
    <dbReference type="NCBI Taxonomy" id="747089"/>
    <lineage>
        <taxon>Eukaryota</taxon>
        <taxon>Fungi</taxon>
        <taxon>Fungi incertae sedis</taxon>
        <taxon>Mucoromycota</taxon>
        <taxon>Glomeromycotina</taxon>
        <taxon>Glomeromycetes</taxon>
        <taxon>Glomerales</taxon>
        <taxon>Glomeraceae</taxon>
        <taxon>Rhizophagus</taxon>
    </lineage>
</organism>
<feature type="compositionally biased region" description="Basic and acidic residues" evidence="1">
    <location>
        <begin position="27"/>
        <end position="36"/>
    </location>
</feature>
<name>A0A2P4PZ41_RHIID</name>
<reference evidence="2 3" key="1">
    <citation type="journal article" date="2013" name="Proc. Natl. Acad. Sci. U.S.A.">
        <title>Genome of an arbuscular mycorrhizal fungus provides insight into the oldest plant symbiosis.</title>
        <authorList>
            <person name="Tisserant E."/>
            <person name="Malbreil M."/>
            <person name="Kuo A."/>
            <person name="Kohler A."/>
            <person name="Symeonidi A."/>
            <person name="Balestrini R."/>
            <person name="Charron P."/>
            <person name="Duensing N."/>
            <person name="Frei Dit Frey N."/>
            <person name="Gianinazzi-Pearson V."/>
            <person name="Gilbert L.B."/>
            <person name="Handa Y."/>
            <person name="Herr J.R."/>
            <person name="Hijri M."/>
            <person name="Koul R."/>
            <person name="Kawaguchi M."/>
            <person name="Krajinski F."/>
            <person name="Lammers P.J."/>
            <person name="Masclaux F.G."/>
            <person name="Murat C."/>
            <person name="Morin E."/>
            <person name="Ndikumana S."/>
            <person name="Pagni M."/>
            <person name="Petitpierre D."/>
            <person name="Requena N."/>
            <person name="Rosikiewicz P."/>
            <person name="Riley R."/>
            <person name="Saito K."/>
            <person name="San Clemente H."/>
            <person name="Shapiro H."/>
            <person name="van Tuinen D."/>
            <person name="Becard G."/>
            <person name="Bonfante P."/>
            <person name="Paszkowski U."/>
            <person name="Shachar-Hill Y.Y."/>
            <person name="Tuskan G.A."/>
            <person name="Young P.W."/>
            <person name="Sanders I.R."/>
            <person name="Henrissat B."/>
            <person name="Rensing S.A."/>
            <person name="Grigoriev I.V."/>
            <person name="Corradi N."/>
            <person name="Roux C."/>
            <person name="Martin F."/>
        </authorList>
    </citation>
    <scope>NUCLEOTIDE SEQUENCE [LARGE SCALE GENOMIC DNA]</scope>
    <source>
        <strain evidence="2 3">DAOM 197198</strain>
    </source>
</reference>
<sequence>MVDKKRKREDQLDVSTEISLEDDDLQNEDKDDKDDQSTTFENINKGSEVEEVNPENININSDLHRELSNVKAHNLSLWSSNAMLHVLSTTELNDTTMDQAPHESPNAELNDTTMDQAPHESPNAELNVMTMIQKSTWCLCCNYNSCNCRPIIHSTFCFKCGNYKCKNNKYGYKRYGRHIYKDRKLADPKSEISHSDIKSSLEKFQNYNISRKVHCSSTEVMCLCNNYANERIFVYNNNIKGWNCKDCKFIIKDDCLPPKDLFKCWCNFFEQNDRVFDFDYQLREWICRDCRYNIKILHK</sequence>
<protein>
    <submittedName>
        <fullName evidence="2">Uncharacterized protein</fullName>
    </submittedName>
</protein>
<dbReference type="VEuPathDB" id="FungiDB:RhiirFUN_000060"/>